<protein>
    <submittedName>
        <fullName evidence="1">Uncharacterized protein</fullName>
    </submittedName>
</protein>
<organism evidence="1 2">
    <name type="scientific">Chlorogloeopsis fritschii PCC 6912</name>
    <dbReference type="NCBI Taxonomy" id="211165"/>
    <lineage>
        <taxon>Bacteria</taxon>
        <taxon>Bacillati</taxon>
        <taxon>Cyanobacteriota</taxon>
        <taxon>Cyanophyceae</taxon>
        <taxon>Nostocales</taxon>
        <taxon>Chlorogloeopsidaceae</taxon>
        <taxon>Chlorogloeopsis</taxon>
    </lineage>
</organism>
<accession>A0A3S0ZHC5</accession>
<dbReference type="EMBL" id="RSCJ01000041">
    <property type="protein sequence ID" value="RUR72887.1"/>
    <property type="molecule type" value="Genomic_DNA"/>
</dbReference>
<gene>
    <name evidence="1" type="ORF">PCC6912_60290</name>
</gene>
<evidence type="ECO:0000313" key="1">
    <source>
        <dbReference type="EMBL" id="RUR72887.1"/>
    </source>
</evidence>
<proteinExistence type="predicted"/>
<evidence type="ECO:0000313" key="2">
    <source>
        <dbReference type="Proteomes" id="UP000268857"/>
    </source>
</evidence>
<sequence>MEGKDTTMTKDLRDSKEPRISSETLTNFQLVDGQIGEISLVNGTLYVHFQTDDEKDLILVFTDVAGVEMFNIQNAELSKCTVHLNDPFIERATKLSEKHTEKLVCYAFWSPWLEEPLMRILARDFEIQT</sequence>
<dbReference type="Proteomes" id="UP000268857">
    <property type="component" value="Unassembled WGS sequence"/>
</dbReference>
<reference evidence="1 2" key="1">
    <citation type="journal article" date="2019" name="Genome Biol. Evol.">
        <title>Day and night: Metabolic profiles and evolutionary relationships of six axenic non-marine cyanobacteria.</title>
        <authorList>
            <person name="Will S.E."/>
            <person name="Henke P."/>
            <person name="Boedeker C."/>
            <person name="Huang S."/>
            <person name="Brinkmann H."/>
            <person name="Rohde M."/>
            <person name="Jarek M."/>
            <person name="Friedl T."/>
            <person name="Seufert S."/>
            <person name="Schumacher M."/>
            <person name="Overmann J."/>
            <person name="Neumann-Schaal M."/>
            <person name="Petersen J."/>
        </authorList>
    </citation>
    <scope>NUCLEOTIDE SEQUENCE [LARGE SCALE GENOMIC DNA]</scope>
    <source>
        <strain evidence="1 2">PCC 6912</strain>
    </source>
</reference>
<name>A0A3S0ZHC5_CHLFR</name>
<dbReference type="AlphaFoldDB" id="A0A3S0ZHC5"/>
<dbReference type="STRING" id="211165.GCA_000317285_04514"/>
<comment type="caution">
    <text evidence="1">The sequence shown here is derived from an EMBL/GenBank/DDBJ whole genome shotgun (WGS) entry which is preliminary data.</text>
</comment>
<keyword evidence="2" id="KW-1185">Reference proteome</keyword>